<reference evidence="2" key="2">
    <citation type="submission" date="2018-02" db="UniProtKB">
        <authorList>
            <consortium name="EnsemblPlants"/>
        </authorList>
    </citation>
    <scope>IDENTIFICATION</scope>
    <source>
        <strain evidence="2">Williams 82</strain>
    </source>
</reference>
<gene>
    <name evidence="1" type="ORF">GLYMA_01G012600</name>
</gene>
<dbReference type="PaxDb" id="3847-GLYMA01G01671.1"/>
<name>K7K173_SOYBN</name>
<organism evidence="2">
    <name type="scientific">Glycine max</name>
    <name type="common">Soybean</name>
    <name type="synonym">Glycine hispida</name>
    <dbReference type="NCBI Taxonomy" id="3847"/>
    <lineage>
        <taxon>Eukaryota</taxon>
        <taxon>Viridiplantae</taxon>
        <taxon>Streptophyta</taxon>
        <taxon>Embryophyta</taxon>
        <taxon>Tracheophyta</taxon>
        <taxon>Spermatophyta</taxon>
        <taxon>Magnoliopsida</taxon>
        <taxon>eudicotyledons</taxon>
        <taxon>Gunneridae</taxon>
        <taxon>Pentapetalae</taxon>
        <taxon>rosids</taxon>
        <taxon>fabids</taxon>
        <taxon>Fabales</taxon>
        <taxon>Fabaceae</taxon>
        <taxon>Papilionoideae</taxon>
        <taxon>50 kb inversion clade</taxon>
        <taxon>NPAAA clade</taxon>
        <taxon>indigoferoid/millettioid clade</taxon>
        <taxon>Phaseoleae</taxon>
        <taxon>Glycine</taxon>
        <taxon>Glycine subgen. Soja</taxon>
    </lineage>
</organism>
<protein>
    <submittedName>
        <fullName evidence="1 2">Uncharacterized protein</fullName>
    </submittedName>
</protein>
<evidence type="ECO:0000313" key="1">
    <source>
        <dbReference type="EMBL" id="KRH74319.1"/>
    </source>
</evidence>
<dbReference type="Proteomes" id="UP000008827">
    <property type="component" value="Chromosome 1"/>
</dbReference>
<dbReference type="EMBL" id="CM000834">
    <property type="protein sequence ID" value="KRH74319.1"/>
    <property type="molecule type" value="Genomic_DNA"/>
</dbReference>
<proteinExistence type="predicted"/>
<dbReference type="InParanoid" id="K7K173"/>
<dbReference type="SMR" id="K7K173"/>
<evidence type="ECO:0000313" key="3">
    <source>
        <dbReference type="Proteomes" id="UP000008827"/>
    </source>
</evidence>
<accession>K7K173</accession>
<reference evidence="1" key="3">
    <citation type="submission" date="2018-07" db="EMBL/GenBank/DDBJ databases">
        <title>WGS assembly of Glycine max.</title>
        <authorList>
            <person name="Schmutz J."/>
            <person name="Cannon S."/>
            <person name="Schlueter J."/>
            <person name="Ma J."/>
            <person name="Mitros T."/>
            <person name="Nelson W."/>
            <person name="Hyten D."/>
            <person name="Song Q."/>
            <person name="Thelen J."/>
            <person name="Cheng J."/>
            <person name="Xu D."/>
            <person name="Hellsten U."/>
            <person name="May G."/>
            <person name="Yu Y."/>
            <person name="Sakurai T."/>
            <person name="Umezawa T."/>
            <person name="Bhattacharyya M."/>
            <person name="Sandhu D."/>
            <person name="Valliyodan B."/>
            <person name="Lindquist E."/>
            <person name="Peto M."/>
            <person name="Grant D."/>
            <person name="Shu S."/>
            <person name="Goodstein D."/>
            <person name="Barry K."/>
            <person name="Futrell-Griggs M."/>
            <person name="Abernathy B."/>
            <person name="Du J."/>
            <person name="Tian Z."/>
            <person name="Zhu L."/>
            <person name="Gill N."/>
            <person name="Joshi T."/>
            <person name="Libault M."/>
            <person name="Sethuraman A."/>
            <person name="Zhang X."/>
            <person name="Shinozaki K."/>
            <person name="Nguyen H."/>
            <person name="Wing R."/>
            <person name="Cregan P."/>
            <person name="Specht J."/>
            <person name="Grimwood J."/>
            <person name="Rokhsar D."/>
            <person name="Stacey G."/>
            <person name="Shoemaker R."/>
            <person name="Jackson S."/>
        </authorList>
    </citation>
    <scope>NUCLEOTIDE SEQUENCE</scope>
    <source>
        <tissue evidence="1">Callus</tissue>
    </source>
</reference>
<dbReference type="HOGENOM" id="CLU_2531916_0_0_1"/>
<sequence length="84" mass="9500">MHNRQMYFGFPAALNEYTNAVYGCIFMTSLSFKFPFIELTGSPPSEESTLMQAAHYMRACSRTNKPVQRAIGHHSNGPTFNSVY</sequence>
<dbReference type="Gramene" id="KRH74319">
    <property type="protein sequence ID" value="KRH74319"/>
    <property type="gene ID" value="GLYMA_01G012600"/>
</dbReference>
<reference evidence="1 2" key="1">
    <citation type="journal article" date="2010" name="Nature">
        <title>Genome sequence of the palaeopolyploid soybean.</title>
        <authorList>
            <person name="Schmutz J."/>
            <person name="Cannon S.B."/>
            <person name="Schlueter J."/>
            <person name="Ma J."/>
            <person name="Mitros T."/>
            <person name="Nelson W."/>
            <person name="Hyten D.L."/>
            <person name="Song Q."/>
            <person name="Thelen J.J."/>
            <person name="Cheng J."/>
            <person name="Xu D."/>
            <person name="Hellsten U."/>
            <person name="May G.D."/>
            <person name="Yu Y."/>
            <person name="Sakurai T."/>
            <person name="Umezawa T."/>
            <person name="Bhattacharyya M.K."/>
            <person name="Sandhu D."/>
            <person name="Valliyodan B."/>
            <person name="Lindquist E."/>
            <person name="Peto M."/>
            <person name="Grant D."/>
            <person name="Shu S."/>
            <person name="Goodstein D."/>
            <person name="Barry K."/>
            <person name="Futrell-Griggs M."/>
            <person name="Abernathy B."/>
            <person name="Du J."/>
            <person name="Tian Z."/>
            <person name="Zhu L."/>
            <person name="Gill N."/>
            <person name="Joshi T."/>
            <person name="Libault M."/>
            <person name="Sethuraman A."/>
            <person name="Zhang X.-C."/>
            <person name="Shinozaki K."/>
            <person name="Nguyen H.T."/>
            <person name="Wing R.A."/>
            <person name="Cregan P."/>
            <person name="Specht J."/>
            <person name="Grimwood J."/>
            <person name="Rokhsar D."/>
            <person name="Stacey G."/>
            <person name="Shoemaker R.C."/>
            <person name="Jackson S.A."/>
        </authorList>
    </citation>
    <scope>NUCLEOTIDE SEQUENCE [LARGE SCALE GENOMIC DNA]</scope>
    <source>
        <strain evidence="2">cv. Williams 82</strain>
        <tissue evidence="1">Callus</tissue>
    </source>
</reference>
<keyword evidence="3" id="KW-1185">Reference proteome</keyword>
<dbReference type="EnsemblPlants" id="KRH74319">
    <property type="protein sequence ID" value="KRH74319"/>
    <property type="gene ID" value="GLYMA_01G012600"/>
</dbReference>
<dbReference type="AlphaFoldDB" id="K7K173"/>
<evidence type="ECO:0000313" key="2">
    <source>
        <dbReference type="EnsemblPlants" id="KRH74319"/>
    </source>
</evidence>